<dbReference type="Pfam" id="PF00106">
    <property type="entry name" value="adh_short"/>
    <property type="match status" value="1"/>
</dbReference>
<dbReference type="EMBL" id="JAJTJA010000014">
    <property type="protein sequence ID" value="KAH8690251.1"/>
    <property type="molecule type" value="Genomic_DNA"/>
</dbReference>
<evidence type="ECO:0000313" key="5">
    <source>
        <dbReference type="Proteomes" id="UP001201262"/>
    </source>
</evidence>
<dbReference type="AlphaFoldDB" id="A0AAD4PV56"/>
<comment type="similarity">
    <text evidence="1">Belongs to the short-chain dehydrogenases/reductases (SDR) family.</text>
</comment>
<dbReference type="InterPro" id="IPR002347">
    <property type="entry name" value="SDR_fam"/>
</dbReference>
<dbReference type="PANTHER" id="PTHR24320:SF282">
    <property type="entry name" value="WW DOMAIN-CONTAINING OXIDOREDUCTASE"/>
    <property type="match status" value="1"/>
</dbReference>
<keyword evidence="2" id="KW-0521">NADP</keyword>
<evidence type="ECO:0000313" key="4">
    <source>
        <dbReference type="EMBL" id="KAH8690251.1"/>
    </source>
</evidence>
<organism evidence="4 5">
    <name type="scientific">Talaromyces proteolyticus</name>
    <dbReference type="NCBI Taxonomy" id="1131652"/>
    <lineage>
        <taxon>Eukaryota</taxon>
        <taxon>Fungi</taxon>
        <taxon>Dikarya</taxon>
        <taxon>Ascomycota</taxon>
        <taxon>Pezizomycotina</taxon>
        <taxon>Eurotiomycetes</taxon>
        <taxon>Eurotiomycetidae</taxon>
        <taxon>Eurotiales</taxon>
        <taxon>Trichocomaceae</taxon>
        <taxon>Talaromyces</taxon>
        <taxon>Talaromyces sect. Bacilispori</taxon>
    </lineage>
</organism>
<dbReference type="GO" id="GO:0016491">
    <property type="term" value="F:oxidoreductase activity"/>
    <property type="evidence" value="ECO:0007669"/>
    <property type="project" value="UniProtKB-KW"/>
</dbReference>
<keyword evidence="3" id="KW-0560">Oxidoreductase</keyword>
<dbReference type="RefSeq" id="XP_046066534.1">
    <property type="nucleotide sequence ID" value="XM_046221549.1"/>
</dbReference>
<dbReference type="Gene3D" id="3.40.50.720">
    <property type="entry name" value="NAD(P)-binding Rossmann-like Domain"/>
    <property type="match status" value="1"/>
</dbReference>
<dbReference type="InterPro" id="IPR036291">
    <property type="entry name" value="NAD(P)-bd_dom_sf"/>
</dbReference>
<evidence type="ECO:0000256" key="1">
    <source>
        <dbReference type="ARBA" id="ARBA00006484"/>
    </source>
</evidence>
<proteinExistence type="inferred from homology"/>
<sequence length="304" mass="33230">MSTSGADRKTKWDIVSEIPSLHGKVAIVTGAKSLEKADKAIKQMKEDNPSLARDDLLHPLALELGDLQNINTVAAKFAAEEKRLDILVNNAALLARPLDLDKNGISVSFATNHLAPFRLTTALLPLLKKTAAEYSGVRIVNVGSDVHLKLPPSIQLNNIADFNQSFGSTDSAESNLFRYALSKLANHLFSAELQRRLDAEKVPIVTVGLHPGYVLTDGANRHIDKYHSDIRESIVVRSLSPLDGALTTVFAAAHPEVWEKRDLYGGAYVEPYGRIEQPSEDARDPILAANLWKSSEEALQRIGA</sequence>
<gene>
    <name evidence="4" type="ORF">BGW36DRAFT_441135</name>
</gene>
<evidence type="ECO:0000256" key="2">
    <source>
        <dbReference type="ARBA" id="ARBA00022857"/>
    </source>
</evidence>
<accession>A0AAD4PV56</accession>
<dbReference type="SUPFAM" id="SSF51735">
    <property type="entry name" value="NAD(P)-binding Rossmann-fold domains"/>
    <property type="match status" value="1"/>
</dbReference>
<reference evidence="4" key="1">
    <citation type="submission" date="2021-12" db="EMBL/GenBank/DDBJ databases">
        <title>Convergent genome expansion in fungi linked to evolution of root-endophyte symbiosis.</title>
        <authorList>
            <consortium name="DOE Joint Genome Institute"/>
            <person name="Ke Y.-H."/>
            <person name="Bonito G."/>
            <person name="Liao H.-L."/>
            <person name="Looney B."/>
            <person name="Rojas-Flechas A."/>
            <person name="Nash J."/>
            <person name="Hameed K."/>
            <person name="Schadt C."/>
            <person name="Martin F."/>
            <person name="Crous P.W."/>
            <person name="Miettinen O."/>
            <person name="Magnuson J.K."/>
            <person name="Labbe J."/>
            <person name="Jacobson D."/>
            <person name="Doktycz M.J."/>
            <person name="Veneault-Fourrey C."/>
            <person name="Kuo A."/>
            <person name="Mondo S."/>
            <person name="Calhoun S."/>
            <person name="Riley R."/>
            <person name="Ohm R."/>
            <person name="LaButti K."/>
            <person name="Andreopoulos B."/>
            <person name="Pangilinan J."/>
            <person name="Nolan M."/>
            <person name="Tritt A."/>
            <person name="Clum A."/>
            <person name="Lipzen A."/>
            <person name="Daum C."/>
            <person name="Barry K."/>
            <person name="Grigoriev I.V."/>
            <person name="Vilgalys R."/>
        </authorList>
    </citation>
    <scope>NUCLEOTIDE SEQUENCE</scope>
    <source>
        <strain evidence="4">PMI_201</strain>
    </source>
</reference>
<keyword evidence="5" id="KW-1185">Reference proteome</keyword>
<dbReference type="PANTHER" id="PTHR24320">
    <property type="entry name" value="RETINOL DEHYDROGENASE"/>
    <property type="match status" value="1"/>
</dbReference>
<protein>
    <submittedName>
        <fullName evidence="4">Short-chain dehydrogenase</fullName>
    </submittedName>
</protein>
<comment type="caution">
    <text evidence="4">The sequence shown here is derived from an EMBL/GenBank/DDBJ whole genome shotgun (WGS) entry which is preliminary data.</text>
</comment>
<dbReference type="GeneID" id="70251836"/>
<evidence type="ECO:0000256" key="3">
    <source>
        <dbReference type="ARBA" id="ARBA00023002"/>
    </source>
</evidence>
<dbReference type="Proteomes" id="UP001201262">
    <property type="component" value="Unassembled WGS sequence"/>
</dbReference>
<name>A0AAD4PV56_9EURO</name>